<proteinExistence type="predicted"/>
<dbReference type="EMBL" id="FCNZ02000019">
    <property type="protein sequence ID" value="SAL71119.1"/>
    <property type="molecule type" value="Genomic_DNA"/>
</dbReference>
<evidence type="ECO:0000259" key="2">
    <source>
        <dbReference type="Pfam" id="PF09830"/>
    </source>
</evidence>
<dbReference type="PANTHER" id="PTHR38420">
    <property type="entry name" value="AP-4-A PHOSPHORYLASE II"/>
    <property type="match status" value="1"/>
</dbReference>
<gene>
    <name evidence="4" type="ORF">AWB66_04493</name>
    <name evidence="5" type="ORF">AWB66_04564</name>
</gene>
<dbReference type="PIRSF" id="PIRSF000846">
    <property type="entry name" value="ATP_adenylyltr"/>
    <property type="match status" value="1"/>
</dbReference>
<name>A0A158JT64_9BURK</name>
<evidence type="ECO:0000313" key="4">
    <source>
        <dbReference type="EMBL" id="SAL71119.1"/>
    </source>
</evidence>
<feature type="domain" description="Ap4A phosphorylase 1/2 N-terminal" evidence="3">
    <location>
        <begin position="7"/>
        <end position="177"/>
    </location>
</feature>
<dbReference type="Proteomes" id="UP000054717">
    <property type="component" value="Unassembled WGS sequence"/>
</dbReference>
<protein>
    <submittedName>
        <fullName evidence="5">ATP adenylyltransferase</fullName>
    </submittedName>
</protein>
<dbReference type="InterPro" id="IPR043171">
    <property type="entry name" value="Ap4A_phos1/2-like"/>
</dbReference>
<dbReference type="GO" id="GO:0009117">
    <property type="term" value="P:nucleotide metabolic process"/>
    <property type="evidence" value="ECO:0007669"/>
    <property type="project" value="InterPro"/>
</dbReference>
<dbReference type="EMBL" id="FCNZ02000019">
    <property type="protein sequence ID" value="SAL71611.1"/>
    <property type="molecule type" value="Genomic_DNA"/>
</dbReference>
<evidence type="ECO:0000313" key="6">
    <source>
        <dbReference type="Proteomes" id="UP000054717"/>
    </source>
</evidence>
<dbReference type="AlphaFoldDB" id="A0A158JT64"/>
<sequence>MTLPFPEPGSLWPAILRQSRRALDCGALRPIDTVQATIDDAGMTFLVRQVSSVARKDEDRARRESAPPGTVRVNPFLPCDDDLVVADIGDSHILLLNKFNVIDQHLLVVTRRFEPQSALIDLADFTALFACLDQFDGLGFYNGGPEAGASQPHKHLQIVPLPLGRPGPALPVEPLVAAARLRDGTGVVPGLPFAHAFGRFDVSRGMNAPATAHSAWACYRALLDAAGVPPVDVDGKAHQSAPYNLLVARDWMLLVPRSVATVDGIAVNALGYAGSLFVRDEAQMRTAERLGPMKVLARAGR</sequence>
<organism evidence="5 6">
    <name type="scientific">Caballeronia telluris</name>
    <dbReference type="NCBI Taxonomy" id="326475"/>
    <lineage>
        <taxon>Bacteria</taxon>
        <taxon>Pseudomonadati</taxon>
        <taxon>Pseudomonadota</taxon>
        <taxon>Betaproteobacteria</taxon>
        <taxon>Burkholderiales</taxon>
        <taxon>Burkholderiaceae</taxon>
        <taxon>Caballeronia</taxon>
    </lineage>
</organism>
<dbReference type="STRING" id="326475.AWB66_04493"/>
<dbReference type="GO" id="GO:0003877">
    <property type="term" value="F:ATP:ADP adenylyltransferase activity"/>
    <property type="evidence" value="ECO:0007669"/>
    <property type="project" value="InterPro"/>
</dbReference>
<keyword evidence="6" id="KW-1185">Reference proteome</keyword>
<accession>A0A158JT64</accession>
<dbReference type="Pfam" id="PF09830">
    <property type="entry name" value="ATP_transf"/>
    <property type="match status" value="1"/>
</dbReference>
<evidence type="ECO:0000259" key="3">
    <source>
        <dbReference type="Pfam" id="PF19327"/>
    </source>
</evidence>
<keyword evidence="5" id="KW-0548">Nucleotidyltransferase</keyword>
<dbReference type="GO" id="GO:0005524">
    <property type="term" value="F:ATP binding"/>
    <property type="evidence" value="ECO:0007669"/>
    <property type="project" value="InterPro"/>
</dbReference>
<keyword evidence="5" id="KW-0808">Transferase</keyword>
<dbReference type="InterPro" id="IPR019200">
    <property type="entry name" value="ATP_adenylylTrfase_C"/>
</dbReference>
<dbReference type="InterPro" id="IPR036265">
    <property type="entry name" value="HIT-like_sf"/>
</dbReference>
<feature type="active site" description="Nucleophile" evidence="1">
    <location>
        <position position="155"/>
    </location>
</feature>
<evidence type="ECO:0000256" key="1">
    <source>
        <dbReference type="PIRSR" id="PIRSR000846-1"/>
    </source>
</evidence>
<dbReference type="Gene3D" id="3.30.428.70">
    <property type="match status" value="1"/>
</dbReference>
<dbReference type="Pfam" id="PF19327">
    <property type="entry name" value="Ap4A_phos_N"/>
    <property type="match status" value="1"/>
</dbReference>
<dbReference type="PANTHER" id="PTHR38420:SF1">
    <property type="entry name" value="PUTATIVE (AFU_ORTHOLOGUE AFUA_5G14690)-RELATED"/>
    <property type="match status" value="1"/>
</dbReference>
<evidence type="ECO:0000313" key="5">
    <source>
        <dbReference type="EMBL" id="SAL71611.1"/>
    </source>
</evidence>
<dbReference type="RefSeq" id="WP_087632372.1">
    <property type="nucleotide sequence ID" value="NZ_FCNZ02000019.1"/>
</dbReference>
<dbReference type="InterPro" id="IPR009163">
    <property type="entry name" value="Ap4A_phos1/2"/>
</dbReference>
<reference evidence="5 6" key="1">
    <citation type="submission" date="2016-01" db="EMBL/GenBank/DDBJ databases">
        <authorList>
            <person name="Oliw E.H."/>
        </authorList>
    </citation>
    <scope>NUCLEOTIDE SEQUENCE [LARGE SCALE GENOMIC DNA]</scope>
    <source>
        <strain evidence="5">LMG 22936</strain>
    </source>
</reference>
<dbReference type="InterPro" id="IPR045759">
    <property type="entry name" value="Ap4A_phos1/2_N"/>
</dbReference>
<feature type="domain" description="ATP adenylyltransferase C-terminal" evidence="2">
    <location>
        <begin position="190"/>
        <end position="300"/>
    </location>
</feature>
<dbReference type="SUPFAM" id="SSF54197">
    <property type="entry name" value="HIT-like"/>
    <property type="match status" value="1"/>
</dbReference>